<dbReference type="FunFam" id="3.40.30.10:FF:000010">
    <property type="entry name" value="Glutathione peroxidase"/>
    <property type="match status" value="1"/>
</dbReference>
<dbReference type="AlphaFoldDB" id="A0A8H3I3L9"/>
<proteinExistence type="inferred from homology"/>
<dbReference type="PRINTS" id="PR01011">
    <property type="entry name" value="GLUTPROXDASE"/>
</dbReference>
<evidence type="ECO:0000256" key="8">
    <source>
        <dbReference type="RuleBase" id="RU000499"/>
    </source>
</evidence>
<keyword evidence="5" id="KW-0676">Redox-active center</keyword>
<accession>A0A8H3I3L9</accession>
<evidence type="ECO:0000256" key="6">
    <source>
        <dbReference type="ARBA" id="ARBA00049091"/>
    </source>
</evidence>
<keyword evidence="4 8" id="KW-0560">Oxidoreductase</keyword>
<evidence type="ECO:0000256" key="2">
    <source>
        <dbReference type="ARBA" id="ARBA00022559"/>
    </source>
</evidence>
<keyword evidence="10" id="KW-1185">Reference proteome</keyword>
<evidence type="ECO:0000256" key="1">
    <source>
        <dbReference type="ARBA" id="ARBA00006926"/>
    </source>
</evidence>
<keyword evidence="3" id="KW-0049">Antioxidant</keyword>
<dbReference type="PIRSF" id="PIRSF000303">
    <property type="entry name" value="Glutathion_perox"/>
    <property type="match status" value="1"/>
</dbReference>
<dbReference type="InterPro" id="IPR000889">
    <property type="entry name" value="Glutathione_peroxidase"/>
</dbReference>
<comment type="caution">
    <text evidence="9">The sequence shown here is derived from an EMBL/GenBank/DDBJ whole genome shotgun (WGS) entry which is preliminary data.</text>
</comment>
<dbReference type="CDD" id="cd00340">
    <property type="entry name" value="GSH_Peroxidase"/>
    <property type="match status" value="1"/>
</dbReference>
<dbReference type="SUPFAM" id="SSF52833">
    <property type="entry name" value="Thioredoxin-like"/>
    <property type="match status" value="1"/>
</dbReference>
<dbReference type="PANTHER" id="PTHR11592:SF78">
    <property type="entry name" value="GLUTATHIONE PEROXIDASE"/>
    <property type="match status" value="1"/>
</dbReference>
<feature type="active site" evidence="7">
    <location>
        <position position="39"/>
    </location>
</feature>
<evidence type="ECO:0000256" key="3">
    <source>
        <dbReference type="ARBA" id="ARBA00022862"/>
    </source>
</evidence>
<sequence length="173" mass="19269">MASATSFYDFKPLDKKGQPYPLTTLKGKVVLVVNTASKCGFTPQFTALESLYKSVTAAQPDKFLILGFPCNQFMNQDPGDNDTIQQFCLANYGVSFPVLGKTDVNGDKAEPVWEWLKKEMPGLMGMKRVKWNFEKFLVSADGKVVQRWASTTKPETLEGTILEEIKKGSGEKK</sequence>
<dbReference type="Proteomes" id="UP000664521">
    <property type="component" value="Unassembled WGS sequence"/>
</dbReference>
<organism evidence="9 10">
    <name type="scientific">Heterodermia speciosa</name>
    <dbReference type="NCBI Taxonomy" id="116794"/>
    <lineage>
        <taxon>Eukaryota</taxon>
        <taxon>Fungi</taxon>
        <taxon>Dikarya</taxon>
        <taxon>Ascomycota</taxon>
        <taxon>Pezizomycotina</taxon>
        <taxon>Lecanoromycetes</taxon>
        <taxon>OSLEUM clade</taxon>
        <taxon>Lecanoromycetidae</taxon>
        <taxon>Caliciales</taxon>
        <taxon>Physciaceae</taxon>
        <taxon>Heterodermia</taxon>
    </lineage>
</organism>
<evidence type="ECO:0000256" key="7">
    <source>
        <dbReference type="PIRSR" id="PIRSR000303-1"/>
    </source>
</evidence>
<evidence type="ECO:0000313" key="9">
    <source>
        <dbReference type="EMBL" id="CAF9903308.1"/>
    </source>
</evidence>
<dbReference type="PROSITE" id="PS51355">
    <property type="entry name" value="GLUTATHIONE_PEROXID_3"/>
    <property type="match status" value="1"/>
</dbReference>
<evidence type="ECO:0000256" key="4">
    <source>
        <dbReference type="ARBA" id="ARBA00023002"/>
    </source>
</evidence>
<comment type="similarity">
    <text evidence="1 8">Belongs to the glutathione peroxidase family.</text>
</comment>
<dbReference type="Pfam" id="PF00255">
    <property type="entry name" value="GSHPx"/>
    <property type="match status" value="1"/>
</dbReference>
<dbReference type="PANTHER" id="PTHR11592">
    <property type="entry name" value="GLUTATHIONE PEROXIDASE"/>
    <property type="match status" value="1"/>
</dbReference>
<keyword evidence="2 8" id="KW-0575">Peroxidase</keyword>
<dbReference type="InterPro" id="IPR029759">
    <property type="entry name" value="GPX_AS"/>
</dbReference>
<dbReference type="Gene3D" id="3.40.30.10">
    <property type="entry name" value="Glutaredoxin"/>
    <property type="match status" value="1"/>
</dbReference>
<reference evidence="9" key="1">
    <citation type="submission" date="2021-03" db="EMBL/GenBank/DDBJ databases">
        <authorList>
            <person name="Tagirdzhanova G."/>
        </authorList>
    </citation>
    <scope>NUCLEOTIDE SEQUENCE</scope>
</reference>
<gene>
    <name evidence="9" type="ORF">HETSPECPRED_000206</name>
</gene>
<dbReference type="EMBL" id="CAJPDS010000001">
    <property type="protein sequence ID" value="CAF9903308.1"/>
    <property type="molecule type" value="Genomic_DNA"/>
</dbReference>
<comment type="catalytic activity">
    <reaction evidence="6">
        <text>a hydroperoxide + [thioredoxin]-dithiol = an alcohol + [thioredoxin]-disulfide + H2O</text>
        <dbReference type="Rhea" id="RHEA:62620"/>
        <dbReference type="Rhea" id="RHEA-COMP:10698"/>
        <dbReference type="Rhea" id="RHEA-COMP:10700"/>
        <dbReference type="ChEBI" id="CHEBI:15377"/>
        <dbReference type="ChEBI" id="CHEBI:29950"/>
        <dbReference type="ChEBI" id="CHEBI:30879"/>
        <dbReference type="ChEBI" id="CHEBI:35924"/>
        <dbReference type="ChEBI" id="CHEBI:50058"/>
        <dbReference type="EC" id="1.11.1.24"/>
    </reaction>
</comment>
<evidence type="ECO:0000256" key="5">
    <source>
        <dbReference type="ARBA" id="ARBA00023284"/>
    </source>
</evidence>
<dbReference type="InterPro" id="IPR036249">
    <property type="entry name" value="Thioredoxin-like_sf"/>
</dbReference>
<dbReference type="PROSITE" id="PS00460">
    <property type="entry name" value="GLUTATHIONE_PEROXID_1"/>
    <property type="match status" value="1"/>
</dbReference>
<evidence type="ECO:0000313" key="10">
    <source>
        <dbReference type="Proteomes" id="UP000664521"/>
    </source>
</evidence>
<dbReference type="InterPro" id="IPR029760">
    <property type="entry name" value="GPX_CS"/>
</dbReference>
<name>A0A8H3I3L9_9LECA</name>
<dbReference type="OrthoDB" id="446890at2759"/>
<dbReference type="GO" id="GO:0140824">
    <property type="term" value="F:thioredoxin-dependent peroxiredoxin activity"/>
    <property type="evidence" value="ECO:0007669"/>
    <property type="project" value="UniProtKB-EC"/>
</dbReference>
<dbReference type="GO" id="GO:0034599">
    <property type="term" value="P:cellular response to oxidative stress"/>
    <property type="evidence" value="ECO:0007669"/>
    <property type="project" value="TreeGrafter"/>
</dbReference>
<dbReference type="PROSITE" id="PS00763">
    <property type="entry name" value="GLUTATHIONE_PEROXID_2"/>
    <property type="match status" value="1"/>
</dbReference>
<protein>
    <recommendedName>
        <fullName evidence="8">Glutathione peroxidase</fullName>
    </recommendedName>
</protein>